<keyword evidence="2" id="KW-1185">Reference proteome</keyword>
<proteinExistence type="predicted"/>
<dbReference type="AlphaFoldDB" id="A0A0Q3WUJ3"/>
<evidence type="ECO:0000313" key="1">
    <source>
        <dbReference type="EMBL" id="KQL51540.1"/>
    </source>
</evidence>
<dbReference type="PANTHER" id="PTHR34822">
    <property type="entry name" value="GRPB DOMAIN PROTEIN (AFU_ORTHOLOGUE AFUA_1G01530)"/>
    <property type="match status" value="1"/>
</dbReference>
<dbReference type="Proteomes" id="UP000051888">
    <property type="component" value="Unassembled WGS sequence"/>
</dbReference>
<dbReference type="OrthoDB" id="9799092at2"/>
<dbReference type="EMBL" id="LJJC01000006">
    <property type="protein sequence ID" value="KQL51540.1"/>
    <property type="molecule type" value="Genomic_DNA"/>
</dbReference>
<dbReference type="Pfam" id="PF04229">
    <property type="entry name" value="GrpB"/>
    <property type="match status" value="1"/>
</dbReference>
<dbReference type="PANTHER" id="PTHR34822:SF1">
    <property type="entry name" value="GRPB FAMILY PROTEIN"/>
    <property type="match status" value="1"/>
</dbReference>
<dbReference type="SUPFAM" id="SSF81301">
    <property type="entry name" value="Nucleotidyltransferase"/>
    <property type="match status" value="1"/>
</dbReference>
<name>A0A0Q3WUJ3_9BACI</name>
<comment type="caution">
    <text evidence="1">The sequence shown here is derived from an EMBL/GenBank/DDBJ whole genome shotgun (WGS) entry which is preliminary data.</text>
</comment>
<organism evidence="1 2">
    <name type="scientific">Heyndrickxia shackletonii</name>
    <dbReference type="NCBI Taxonomy" id="157838"/>
    <lineage>
        <taxon>Bacteria</taxon>
        <taxon>Bacillati</taxon>
        <taxon>Bacillota</taxon>
        <taxon>Bacilli</taxon>
        <taxon>Bacillales</taxon>
        <taxon>Bacillaceae</taxon>
        <taxon>Heyndrickxia</taxon>
    </lineage>
</organism>
<dbReference type="STRING" id="157838.AN964_21590"/>
<reference evidence="1 2" key="1">
    <citation type="submission" date="2015-09" db="EMBL/GenBank/DDBJ databases">
        <title>Genome sequencing project for genomic taxonomy and phylogenomics of Bacillus-like bacteria.</title>
        <authorList>
            <person name="Liu B."/>
            <person name="Wang J."/>
            <person name="Zhu Y."/>
            <person name="Liu G."/>
            <person name="Chen Q."/>
            <person name="Chen Z."/>
            <person name="Lan J."/>
            <person name="Che J."/>
            <person name="Ge C."/>
            <person name="Shi H."/>
            <person name="Pan Z."/>
            <person name="Liu X."/>
        </authorList>
    </citation>
    <scope>NUCLEOTIDE SEQUENCE [LARGE SCALE GENOMIC DNA]</scope>
    <source>
        <strain evidence="1 2">LMG 18435</strain>
    </source>
</reference>
<sequence length="178" mass="21023">MNLGLNGDEVKVVPYTEEWNDEFLKIKKEIHENTNISKNRIEHIGSTAIKNMMAKPILDILVAVDDILNVDNSVIKGLKTIGFLRLKVERPNEIVFAKFTDNTYLVKTHFIHLVEYEKELWKNFIFFRDYLNDNEHARNEYLDIKLDYFKKQTSGINAYTKYKEAFVKNIFSKRISNK</sequence>
<dbReference type="GO" id="GO:0016301">
    <property type="term" value="F:kinase activity"/>
    <property type="evidence" value="ECO:0007669"/>
    <property type="project" value="UniProtKB-KW"/>
</dbReference>
<gene>
    <name evidence="1" type="ORF">AN964_21590</name>
</gene>
<dbReference type="PATRIC" id="fig|157838.3.peg.4749"/>
<keyword evidence="1" id="KW-0418">Kinase</keyword>
<keyword evidence="1" id="KW-0808">Transferase</keyword>
<protein>
    <submittedName>
        <fullName evidence="1">Dephospho-CoA kinase</fullName>
    </submittedName>
</protein>
<evidence type="ECO:0000313" key="2">
    <source>
        <dbReference type="Proteomes" id="UP000051888"/>
    </source>
</evidence>
<dbReference type="Gene3D" id="3.30.460.10">
    <property type="entry name" value="Beta Polymerase, domain 2"/>
    <property type="match status" value="1"/>
</dbReference>
<dbReference type="InterPro" id="IPR007344">
    <property type="entry name" value="GrpB/CoaE"/>
</dbReference>
<dbReference type="InterPro" id="IPR043519">
    <property type="entry name" value="NT_sf"/>
</dbReference>
<accession>A0A0Q3WUJ3</accession>
<dbReference type="RefSeq" id="WP_055741852.1">
    <property type="nucleotide sequence ID" value="NZ_JAAIWL010000044.1"/>
</dbReference>